<evidence type="ECO:0000256" key="4">
    <source>
        <dbReference type="ARBA" id="ARBA00023136"/>
    </source>
</evidence>
<feature type="transmembrane region" description="Helical" evidence="5">
    <location>
        <begin position="447"/>
        <end position="468"/>
    </location>
</feature>
<protein>
    <submittedName>
        <fullName evidence="6">Uncharacterized protein</fullName>
    </submittedName>
</protein>
<sequence>MQINLLHNSTPPLANTLFNPRQHTVFCTLRREISRKMFVWWQTSKSLRRVVTCTLRNEPVRVYRLPFIFLRSLLKIKRARMLSPIDERLEEDLERSDSTVQRLNIADAKKRTLPEFIGGHGPWQFRQWTVFFLASVCNSLHLFSTFPLSAHNDCCAVLSGSSGLNTSFNHSVPNSSYSSWSSEDHNVQANSSCNNSYNIFISTHQDHVCSYMRFVMYAKYIYWLGLLLSGLTTQFLAYKLGRRAVILVSGLLLFAISMSSAMSTSSVGFLIMRLVISMSVMHIYLTSVFSLVECVGEEYRLLYGLTGHLGWGLAHFILPLVTWIAGDWMQYSIILSCMSTIPLVLFSFFIPESVEASVSKGLRSKSQKLIRAAAWKNGYSTDDLEEFTQALSRKDMQEEMKEVWKRGSVKRAFELSLLFLVGFSASFLYFVSAGLTDWARVDRGGCLALAGTTEVAAVLVLLFATCFFSPKTVWSAATVMASTSILILYARSTEEFTRLSSGSFLLTMFFSSVSWTIVLVRTLFQPLVTTNSKWNAFITGVAMCSGAIVASLSDLQKFHSWSPKYFVIYAIPNLTIGATITILPERYFSF</sequence>
<dbReference type="InterPro" id="IPR036259">
    <property type="entry name" value="MFS_trans_sf"/>
</dbReference>
<feature type="transmembrane region" description="Helical" evidence="5">
    <location>
        <begin position="565"/>
        <end position="583"/>
    </location>
</feature>
<keyword evidence="2 5" id="KW-0812">Transmembrane</keyword>
<feature type="transmembrane region" description="Helical" evidence="5">
    <location>
        <begin position="301"/>
        <end position="325"/>
    </location>
</feature>
<dbReference type="PANTHER" id="PTHR24064">
    <property type="entry name" value="SOLUTE CARRIER FAMILY 22 MEMBER"/>
    <property type="match status" value="1"/>
</dbReference>
<dbReference type="EMBL" id="BPLR01011101">
    <property type="protein sequence ID" value="GIY44169.1"/>
    <property type="molecule type" value="Genomic_DNA"/>
</dbReference>
<dbReference type="SUPFAM" id="SSF103473">
    <property type="entry name" value="MFS general substrate transporter"/>
    <property type="match status" value="1"/>
</dbReference>
<accession>A0AAV4TG24</accession>
<gene>
    <name evidence="6" type="primary">AVEN_97775_1</name>
    <name evidence="6" type="ORF">CEXT_811431</name>
</gene>
<dbReference type="AlphaFoldDB" id="A0AAV4TG24"/>
<proteinExistence type="predicted"/>
<name>A0AAV4TG24_CAEEX</name>
<feature type="transmembrane region" description="Helical" evidence="5">
    <location>
        <begin position="504"/>
        <end position="524"/>
    </location>
</feature>
<feature type="transmembrane region" description="Helical" evidence="5">
    <location>
        <begin position="270"/>
        <end position="289"/>
    </location>
</feature>
<dbReference type="GO" id="GO:0016020">
    <property type="term" value="C:membrane"/>
    <property type="evidence" value="ECO:0007669"/>
    <property type="project" value="UniProtKB-SubCell"/>
</dbReference>
<comment type="subcellular location">
    <subcellularLocation>
        <location evidence="1">Membrane</location>
        <topology evidence="1">Multi-pass membrane protein</topology>
    </subcellularLocation>
</comment>
<comment type="caution">
    <text evidence="6">The sequence shown here is derived from an EMBL/GenBank/DDBJ whole genome shotgun (WGS) entry which is preliminary data.</text>
</comment>
<feature type="transmembrane region" description="Helical" evidence="5">
    <location>
        <begin position="536"/>
        <end position="553"/>
    </location>
</feature>
<evidence type="ECO:0000256" key="5">
    <source>
        <dbReference type="SAM" id="Phobius"/>
    </source>
</evidence>
<dbReference type="Gene3D" id="1.20.1250.20">
    <property type="entry name" value="MFS general substrate transporter like domains"/>
    <property type="match status" value="1"/>
</dbReference>
<evidence type="ECO:0000256" key="3">
    <source>
        <dbReference type="ARBA" id="ARBA00022989"/>
    </source>
</evidence>
<feature type="transmembrane region" description="Helical" evidence="5">
    <location>
        <begin position="245"/>
        <end position="264"/>
    </location>
</feature>
<feature type="transmembrane region" description="Helical" evidence="5">
    <location>
        <begin position="415"/>
        <end position="435"/>
    </location>
</feature>
<reference evidence="6 7" key="1">
    <citation type="submission" date="2021-06" db="EMBL/GenBank/DDBJ databases">
        <title>Caerostris extrusa draft genome.</title>
        <authorList>
            <person name="Kono N."/>
            <person name="Arakawa K."/>
        </authorList>
    </citation>
    <scope>NUCLEOTIDE SEQUENCE [LARGE SCALE GENOMIC DNA]</scope>
</reference>
<feature type="transmembrane region" description="Helical" evidence="5">
    <location>
        <begin position="220"/>
        <end position="238"/>
    </location>
</feature>
<keyword evidence="3 5" id="KW-1133">Transmembrane helix</keyword>
<organism evidence="6 7">
    <name type="scientific">Caerostris extrusa</name>
    <name type="common">Bark spider</name>
    <name type="synonym">Caerostris bankana</name>
    <dbReference type="NCBI Taxonomy" id="172846"/>
    <lineage>
        <taxon>Eukaryota</taxon>
        <taxon>Metazoa</taxon>
        <taxon>Ecdysozoa</taxon>
        <taxon>Arthropoda</taxon>
        <taxon>Chelicerata</taxon>
        <taxon>Arachnida</taxon>
        <taxon>Araneae</taxon>
        <taxon>Araneomorphae</taxon>
        <taxon>Entelegynae</taxon>
        <taxon>Araneoidea</taxon>
        <taxon>Araneidae</taxon>
        <taxon>Caerostris</taxon>
    </lineage>
</organism>
<keyword evidence="4 5" id="KW-0472">Membrane</keyword>
<evidence type="ECO:0000313" key="7">
    <source>
        <dbReference type="Proteomes" id="UP001054945"/>
    </source>
</evidence>
<keyword evidence="7" id="KW-1185">Reference proteome</keyword>
<evidence type="ECO:0000256" key="2">
    <source>
        <dbReference type="ARBA" id="ARBA00022692"/>
    </source>
</evidence>
<evidence type="ECO:0000256" key="1">
    <source>
        <dbReference type="ARBA" id="ARBA00004141"/>
    </source>
</evidence>
<feature type="transmembrane region" description="Helical" evidence="5">
    <location>
        <begin position="331"/>
        <end position="350"/>
    </location>
</feature>
<dbReference type="Proteomes" id="UP001054945">
    <property type="component" value="Unassembled WGS sequence"/>
</dbReference>
<evidence type="ECO:0000313" key="6">
    <source>
        <dbReference type="EMBL" id="GIY44169.1"/>
    </source>
</evidence>